<dbReference type="GO" id="GO:0005634">
    <property type="term" value="C:nucleus"/>
    <property type="evidence" value="ECO:0007669"/>
    <property type="project" value="UniProtKB-SubCell"/>
</dbReference>
<evidence type="ECO:0000256" key="6">
    <source>
        <dbReference type="ARBA" id="ARBA00023212"/>
    </source>
</evidence>
<evidence type="ECO:0000256" key="9">
    <source>
        <dbReference type="SAM" id="MobiDB-lite"/>
    </source>
</evidence>
<dbReference type="GO" id="GO:0005819">
    <property type="term" value="C:spindle"/>
    <property type="evidence" value="ECO:0007669"/>
    <property type="project" value="UniProtKB-SubCell"/>
</dbReference>
<dbReference type="AlphaFoldDB" id="A0A015MT02"/>
<dbReference type="HOGENOM" id="CLU_1012455_0_0_1"/>
<dbReference type="PANTHER" id="PTHR13142">
    <property type="entry name" value="INNER CENTROMERE PROTEIN"/>
    <property type="match status" value="1"/>
</dbReference>
<organism evidence="11 12">
    <name type="scientific">Rhizophagus irregularis (strain DAOM 197198w)</name>
    <name type="common">Glomus intraradices</name>
    <dbReference type="NCBI Taxonomy" id="1432141"/>
    <lineage>
        <taxon>Eukaryota</taxon>
        <taxon>Fungi</taxon>
        <taxon>Fungi incertae sedis</taxon>
        <taxon>Mucoromycota</taxon>
        <taxon>Glomeromycotina</taxon>
        <taxon>Glomeromycetes</taxon>
        <taxon>Glomerales</taxon>
        <taxon>Glomeraceae</taxon>
        <taxon>Rhizophagus</taxon>
    </lineage>
</organism>
<evidence type="ECO:0000313" key="12">
    <source>
        <dbReference type="Proteomes" id="UP000022910"/>
    </source>
</evidence>
<dbReference type="Pfam" id="PF03941">
    <property type="entry name" value="INCENP_ARK-bind"/>
    <property type="match status" value="1"/>
</dbReference>
<evidence type="ECO:0000256" key="4">
    <source>
        <dbReference type="ARBA" id="ARBA00022490"/>
    </source>
</evidence>
<evidence type="ECO:0000259" key="10">
    <source>
        <dbReference type="Pfam" id="PF03941"/>
    </source>
</evidence>
<dbReference type="GO" id="GO:0007059">
    <property type="term" value="P:chromosome segregation"/>
    <property type="evidence" value="ECO:0007669"/>
    <property type="project" value="UniProtKB-KW"/>
</dbReference>
<accession>A0A015MT02</accession>
<keyword evidence="12" id="KW-1185">Reference proteome</keyword>
<evidence type="ECO:0000256" key="1">
    <source>
        <dbReference type="ARBA" id="ARBA00004123"/>
    </source>
</evidence>
<sequence>METVTNEALKASGSWLAKERQKFENFTEEKFQSFSAECQQESDWLRIYLQNIIQATKNVKILKKKEKPTVNNEISETSSYVEPTSSVQQTRKLVIKRTPRSKHEKPEIKSLVLAAAAAKREQEKQEKRAKEREVARRRAKEKNIDLIGRKKVNQIQDNGEKKPEILDLNIIEQPKQFVLPEVVSDDSSDEKKVKTKHQRRREDWEQSPVLKATLIRQASIDPETIFGKVPPLNMDEIFEGREHKFRPRSSSADWTGLDALTVDEELEYKVYMGFR</sequence>
<feature type="domain" description="Inner centromere protein ARK-binding" evidence="10">
    <location>
        <begin position="184"/>
        <end position="238"/>
    </location>
</feature>
<keyword evidence="8" id="KW-0175">Coiled coil</keyword>
<reference evidence="11 12" key="1">
    <citation type="submission" date="2014-02" db="EMBL/GenBank/DDBJ databases">
        <title>Single nucleus genome sequencing reveals high similarity among nuclei of an endomycorrhizal fungus.</title>
        <authorList>
            <person name="Lin K."/>
            <person name="Geurts R."/>
            <person name="Zhang Z."/>
            <person name="Limpens E."/>
            <person name="Saunders D.G."/>
            <person name="Mu D."/>
            <person name="Pang E."/>
            <person name="Cao H."/>
            <person name="Cha H."/>
            <person name="Lin T."/>
            <person name="Zhou Q."/>
            <person name="Shang Y."/>
            <person name="Li Y."/>
            <person name="Ivanov S."/>
            <person name="Sharma T."/>
            <person name="Velzen R.V."/>
            <person name="Ruijter N.D."/>
            <person name="Aanen D.K."/>
            <person name="Win J."/>
            <person name="Kamoun S."/>
            <person name="Bisseling T."/>
            <person name="Huang S."/>
        </authorList>
    </citation>
    <scope>NUCLEOTIDE SEQUENCE [LARGE SCALE GENOMIC DNA]</scope>
    <source>
        <strain evidence="12">DAOM197198w</strain>
    </source>
</reference>
<comment type="subcellular location">
    <subcellularLocation>
        <location evidence="2">Cytoplasm</location>
        <location evidence="2">Cytoskeleton</location>
        <location evidence="2">Spindle</location>
    </subcellularLocation>
    <subcellularLocation>
        <location evidence="1">Nucleus</location>
    </subcellularLocation>
</comment>
<evidence type="ECO:0000313" key="11">
    <source>
        <dbReference type="EMBL" id="EXX69878.1"/>
    </source>
</evidence>
<dbReference type="EMBL" id="JEMT01016769">
    <property type="protein sequence ID" value="EXX69878.1"/>
    <property type="molecule type" value="Genomic_DNA"/>
</dbReference>
<dbReference type="OrthoDB" id="6123at2759"/>
<keyword evidence="4" id="KW-0963">Cytoplasm</keyword>
<dbReference type="SMR" id="A0A015MT02"/>
<evidence type="ECO:0000256" key="2">
    <source>
        <dbReference type="ARBA" id="ARBA00004186"/>
    </source>
</evidence>
<dbReference type="PANTHER" id="PTHR13142:SF1">
    <property type="entry name" value="INNER CENTROMERE PROTEIN"/>
    <property type="match status" value="1"/>
</dbReference>
<keyword evidence="5" id="KW-0159">Chromosome partition</keyword>
<comment type="similarity">
    <text evidence="3">Belongs to the INCENP family.</text>
</comment>
<evidence type="ECO:0000256" key="8">
    <source>
        <dbReference type="SAM" id="Coils"/>
    </source>
</evidence>
<keyword evidence="7" id="KW-0539">Nucleus</keyword>
<dbReference type="Proteomes" id="UP000022910">
    <property type="component" value="Unassembled WGS sequence"/>
</dbReference>
<evidence type="ECO:0000256" key="5">
    <source>
        <dbReference type="ARBA" id="ARBA00022829"/>
    </source>
</evidence>
<protein>
    <recommendedName>
        <fullName evidence="10">Inner centromere protein ARK-binding domain-containing protein</fullName>
    </recommendedName>
</protein>
<dbReference type="InterPro" id="IPR005635">
    <property type="entry name" value="Inner_centromere_prot_ARK-bd"/>
</dbReference>
<feature type="coiled-coil region" evidence="8">
    <location>
        <begin position="108"/>
        <end position="140"/>
    </location>
</feature>
<comment type="caution">
    <text evidence="11">The sequence shown here is derived from an EMBL/GenBank/DDBJ whole genome shotgun (WGS) entry which is preliminary data.</text>
</comment>
<gene>
    <name evidence="11" type="ORF">RirG_092330</name>
</gene>
<keyword evidence="6" id="KW-0206">Cytoskeleton</keyword>
<name>A0A015MT02_RHIIW</name>
<proteinExistence type="inferred from homology"/>
<dbReference type="STRING" id="1432141.A0A015MT02"/>
<evidence type="ECO:0000256" key="7">
    <source>
        <dbReference type="ARBA" id="ARBA00023242"/>
    </source>
</evidence>
<evidence type="ECO:0000256" key="3">
    <source>
        <dbReference type="ARBA" id="ARBA00010042"/>
    </source>
</evidence>
<feature type="region of interest" description="Disordered" evidence="9">
    <location>
        <begin position="182"/>
        <end position="205"/>
    </location>
</feature>